<evidence type="ECO:0008006" key="3">
    <source>
        <dbReference type="Google" id="ProtNLM"/>
    </source>
</evidence>
<protein>
    <recommendedName>
        <fullName evidence="3">HK97 gp10 family phage protein</fullName>
    </recommendedName>
</protein>
<reference evidence="1" key="1">
    <citation type="submission" date="2021-04" db="EMBL/GenBank/DDBJ databases">
        <title>Biosynthetic gene clusters of Dactylosporangioum roseum.</title>
        <authorList>
            <person name="Hartkoorn R.C."/>
            <person name="Beaudoing E."/>
            <person name="Hot D."/>
            <person name="Moureu S."/>
        </authorList>
    </citation>
    <scope>NUCLEOTIDE SEQUENCE</scope>
    <source>
        <strain evidence="1">NRRL B-16295</strain>
    </source>
</reference>
<keyword evidence="2" id="KW-1185">Reference proteome</keyword>
<dbReference type="Proteomes" id="UP001058271">
    <property type="component" value="Chromosome"/>
</dbReference>
<sequence>MLRTPEMLAAMEHLGELVRIDAERTAAVDTGAYAFGTNHDPGVTGGGFKVDAAIRDGKASVIVSNDVRSVPSANHPTGYPYGVAQEFGNEHVEARRTLGNALDALSTHI</sequence>
<evidence type="ECO:0000313" key="2">
    <source>
        <dbReference type="Proteomes" id="UP001058271"/>
    </source>
</evidence>
<organism evidence="1 2">
    <name type="scientific">Dactylosporangium roseum</name>
    <dbReference type="NCBI Taxonomy" id="47989"/>
    <lineage>
        <taxon>Bacteria</taxon>
        <taxon>Bacillati</taxon>
        <taxon>Actinomycetota</taxon>
        <taxon>Actinomycetes</taxon>
        <taxon>Micromonosporales</taxon>
        <taxon>Micromonosporaceae</taxon>
        <taxon>Dactylosporangium</taxon>
    </lineage>
</organism>
<accession>A0ABY5ZAM0</accession>
<gene>
    <name evidence="1" type="ORF">Drose_06165</name>
</gene>
<dbReference type="EMBL" id="CP073721">
    <property type="protein sequence ID" value="UWZ37857.1"/>
    <property type="molecule type" value="Genomic_DNA"/>
</dbReference>
<dbReference type="RefSeq" id="WP_260727221.1">
    <property type="nucleotide sequence ID" value="NZ_CP073721.1"/>
</dbReference>
<proteinExistence type="predicted"/>
<name>A0ABY5ZAM0_9ACTN</name>
<evidence type="ECO:0000313" key="1">
    <source>
        <dbReference type="EMBL" id="UWZ37857.1"/>
    </source>
</evidence>